<keyword evidence="1" id="KW-0732">Signal</keyword>
<organism evidence="2 3">
    <name type="scientific">Pyricularia oryzae</name>
    <name type="common">Rice blast fungus</name>
    <name type="synonym">Magnaporthe oryzae</name>
    <dbReference type="NCBI Taxonomy" id="318829"/>
    <lineage>
        <taxon>Eukaryota</taxon>
        <taxon>Fungi</taxon>
        <taxon>Dikarya</taxon>
        <taxon>Ascomycota</taxon>
        <taxon>Pezizomycotina</taxon>
        <taxon>Sordariomycetes</taxon>
        <taxon>Sordariomycetidae</taxon>
        <taxon>Magnaporthales</taxon>
        <taxon>Pyriculariaceae</taxon>
        <taxon>Pyricularia</taxon>
    </lineage>
</organism>
<evidence type="ECO:0000256" key="1">
    <source>
        <dbReference type="SAM" id="SignalP"/>
    </source>
</evidence>
<dbReference type="EMBL" id="CP034207">
    <property type="protein sequence ID" value="QBZ60196.1"/>
    <property type="molecule type" value="Genomic_DNA"/>
</dbReference>
<accession>A0A4P7NEC9</accession>
<proteinExistence type="predicted"/>
<dbReference type="Proteomes" id="UP000294847">
    <property type="component" value="Chromosome 4"/>
</dbReference>
<name>A0A4P7NEC9_PYROR</name>
<dbReference type="AlphaFoldDB" id="A0A4P7NEC9"/>
<reference evidence="2 3" key="1">
    <citation type="journal article" date="2019" name="Mol. Biol. Evol.">
        <title>Blast fungal genomes show frequent chromosomal changes, gene gains and losses, and effector gene turnover.</title>
        <authorList>
            <person name="Gomez Luciano L.B."/>
            <person name="Jason Tsai I."/>
            <person name="Chuma I."/>
            <person name="Tosa Y."/>
            <person name="Chen Y.H."/>
            <person name="Li J.Y."/>
            <person name="Li M.Y."/>
            <person name="Jade Lu M.Y."/>
            <person name="Nakayashiki H."/>
            <person name="Li W.H."/>
        </authorList>
    </citation>
    <scope>NUCLEOTIDE SEQUENCE [LARGE SCALE GENOMIC DNA]</scope>
    <source>
        <strain evidence="2">MZ5-1-6</strain>
    </source>
</reference>
<feature type="signal peptide" evidence="1">
    <location>
        <begin position="1"/>
        <end position="22"/>
    </location>
</feature>
<evidence type="ECO:0000313" key="3">
    <source>
        <dbReference type="Proteomes" id="UP000294847"/>
    </source>
</evidence>
<gene>
    <name evidence="2" type="ORF">PoMZ_07134</name>
</gene>
<sequence>MRFEAFLAAAATLALSPSLAFATGPGQSPPGRMREGSAWFPGDPTYDCGISIFRPPKPGSRSRNGALAEVIYVNRGETFKIIEGRYTCSVEQNCERPDCNLPRTWNYRGQWGLARPARKNTYFDENGVQKFNTLASESHKRLYDCRVAIWQPPMDSRTTVETLAEATHFNLGESVRVLRGRFTCKAEQRCGNVICNLPEGYKYQSITGGPFQPMEKTRKFYPA</sequence>
<feature type="chain" id="PRO_5020262006" description="Ig-like domain-containing protein" evidence="1">
    <location>
        <begin position="23"/>
        <end position="223"/>
    </location>
</feature>
<evidence type="ECO:0008006" key="4">
    <source>
        <dbReference type="Google" id="ProtNLM"/>
    </source>
</evidence>
<protein>
    <recommendedName>
        <fullName evidence="4">Ig-like domain-containing protein</fullName>
    </recommendedName>
</protein>
<evidence type="ECO:0000313" key="2">
    <source>
        <dbReference type="EMBL" id="QBZ60196.1"/>
    </source>
</evidence>